<evidence type="ECO:0000313" key="4">
    <source>
        <dbReference type="Proteomes" id="UP001320159"/>
    </source>
</evidence>
<sequence length="516" mass="58485">MVLDIQGRDTVTAGTEKPVRSIGIIYHRLNYLTIGSVIAATKNYVDKVYVILENYDDRVVRISSSLGAEIVDPMKHGYASAYKRIISESNADVFVALYGDGSHDPESIPELFEHLNSGYDIAISSSSGERYSMVNETILYLNNKKPRSKNNGFVAFSSKSLDKIDLGVLNFEQGNIIDKLSILSINSGLKVKTIHTDDQIFGLFNLYKIGVVVPAYNEELLIEETINSIPEYVDKIYLIDDCSTDRMPEIVAKMTDPRLVKIRHEVNKGVGAAIINGYKRALEDEMDMVAVMAGDNQMDPEQLPRLLIPIIEGRADYTKGNRLISKDFRKGMSKWRSFGNFILTMLTKIASGYWSVTDPQNGYTVISKQALEALDIDAVYTYYGYCNDILVKLNAFGMRTLDIPMPSRYGREKSKIKYSRYIRKVSPMLFKGFLWRLKTKYILLDFNPLVLFYAASMIMVPFGLLFCMCILAEKILHNYVSPNFPLLAVFITLIGLQFLMFAMLFDMQADRSINRF</sequence>
<keyword evidence="1" id="KW-1133">Transmembrane helix</keyword>
<reference evidence="3 4" key="1">
    <citation type="submission" date="2017-11" db="EMBL/GenBank/DDBJ databases">
        <title>Isolation and Characterization of Family Methanocellaceae Species from Potential Methane Hydrate Area Offshore Southwestern Taiwan.</title>
        <authorList>
            <person name="Zhang W.-L."/>
            <person name="Chen W.-C."/>
            <person name="Lai M.-C."/>
            <person name="Chen S.-C."/>
        </authorList>
    </citation>
    <scope>NUCLEOTIDE SEQUENCE [LARGE SCALE GENOMIC DNA]</scope>
    <source>
        <strain evidence="3 4">CWC-04</strain>
    </source>
</reference>
<organism evidence="3 4">
    <name type="scientific">Methanooceanicella nereidis</name>
    <dbReference type="NCBI Taxonomy" id="2052831"/>
    <lineage>
        <taxon>Archaea</taxon>
        <taxon>Methanobacteriati</taxon>
        <taxon>Methanobacteriota</taxon>
        <taxon>Stenosarchaea group</taxon>
        <taxon>Methanomicrobia</taxon>
        <taxon>Methanocellales</taxon>
        <taxon>Methanocellaceae</taxon>
        <taxon>Methanooceanicella</taxon>
    </lineage>
</organism>
<accession>A0AAP2W765</accession>
<dbReference type="Proteomes" id="UP001320159">
    <property type="component" value="Unassembled WGS sequence"/>
</dbReference>
<dbReference type="InterPro" id="IPR029044">
    <property type="entry name" value="Nucleotide-diphossugar_trans"/>
</dbReference>
<evidence type="ECO:0000256" key="1">
    <source>
        <dbReference type="SAM" id="Phobius"/>
    </source>
</evidence>
<gene>
    <name evidence="3" type="ORF">CUJ83_07875</name>
</gene>
<dbReference type="FunFam" id="3.90.550.10:FF:000123">
    <property type="entry name" value="Cell wall biosynthesis glycosyltransferase"/>
    <property type="match status" value="1"/>
</dbReference>
<dbReference type="PANTHER" id="PTHR48090">
    <property type="entry name" value="UNDECAPRENYL-PHOSPHATE 4-DEOXY-4-FORMAMIDO-L-ARABINOSE TRANSFERASE-RELATED"/>
    <property type="match status" value="1"/>
</dbReference>
<name>A0AAP2W765_9EURY</name>
<comment type="caution">
    <text evidence="3">The sequence shown here is derived from an EMBL/GenBank/DDBJ whole genome shotgun (WGS) entry which is preliminary data.</text>
</comment>
<feature type="domain" description="Glycosyltransferase 2-like" evidence="2">
    <location>
        <begin position="211"/>
        <end position="373"/>
    </location>
</feature>
<keyword evidence="4" id="KW-1185">Reference proteome</keyword>
<protein>
    <submittedName>
        <fullName evidence="3">Dolichyl-phosphate beta-D-mannosyltransferase</fullName>
    </submittedName>
</protein>
<dbReference type="Gene3D" id="3.90.550.10">
    <property type="entry name" value="Spore Coat Polysaccharide Biosynthesis Protein SpsA, Chain A"/>
    <property type="match status" value="2"/>
</dbReference>
<dbReference type="CDD" id="cd04179">
    <property type="entry name" value="DPM_DPG-synthase_like"/>
    <property type="match status" value="1"/>
</dbReference>
<evidence type="ECO:0000259" key="2">
    <source>
        <dbReference type="Pfam" id="PF00535"/>
    </source>
</evidence>
<dbReference type="InterPro" id="IPR001173">
    <property type="entry name" value="Glyco_trans_2-like"/>
</dbReference>
<dbReference type="RefSeq" id="WP_230741747.1">
    <property type="nucleotide sequence ID" value="NZ_PGCK01000005.1"/>
</dbReference>
<dbReference type="EMBL" id="PGCK01000005">
    <property type="protein sequence ID" value="MCD1294914.1"/>
    <property type="molecule type" value="Genomic_DNA"/>
</dbReference>
<feature type="transmembrane region" description="Helical" evidence="1">
    <location>
        <begin position="484"/>
        <end position="505"/>
    </location>
</feature>
<dbReference type="AlphaFoldDB" id="A0AAP2W765"/>
<keyword evidence="1" id="KW-0812">Transmembrane</keyword>
<keyword evidence="1" id="KW-0472">Membrane</keyword>
<dbReference type="SUPFAM" id="SSF53448">
    <property type="entry name" value="Nucleotide-diphospho-sugar transferases"/>
    <property type="match status" value="2"/>
</dbReference>
<feature type="transmembrane region" description="Helical" evidence="1">
    <location>
        <begin position="450"/>
        <end position="472"/>
    </location>
</feature>
<dbReference type="PANTHER" id="PTHR48090:SF7">
    <property type="entry name" value="RFBJ PROTEIN"/>
    <property type="match status" value="1"/>
</dbReference>
<evidence type="ECO:0000313" key="3">
    <source>
        <dbReference type="EMBL" id="MCD1294914.1"/>
    </source>
</evidence>
<proteinExistence type="predicted"/>
<dbReference type="InterPro" id="IPR050256">
    <property type="entry name" value="Glycosyltransferase_2"/>
</dbReference>
<dbReference type="Pfam" id="PF00535">
    <property type="entry name" value="Glycos_transf_2"/>
    <property type="match status" value="1"/>
</dbReference>